<dbReference type="InterPro" id="IPR012337">
    <property type="entry name" value="RNaseH-like_sf"/>
</dbReference>
<protein>
    <submittedName>
        <fullName evidence="4">Uncharacterized protein</fullName>
    </submittedName>
</protein>
<dbReference type="GO" id="GO:0004523">
    <property type="term" value="F:RNA-DNA hybrid ribonuclease activity"/>
    <property type="evidence" value="ECO:0007669"/>
    <property type="project" value="InterPro"/>
</dbReference>
<dbReference type="GO" id="GO:0003677">
    <property type="term" value="F:DNA binding"/>
    <property type="evidence" value="ECO:0007669"/>
    <property type="project" value="InterPro"/>
</dbReference>
<evidence type="ECO:0000313" key="4">
    <source>
        <dbReference type="EMBL" id="GAU30280.1"/>
    </source>
</evidence>
<dbReference type="InterPro" id="IPR025525">
    <property type="entry name" value="hAT-like_transposase_RNase-H"/>
</dbReference>
<dbReference type="InterPro" id="IPR036397">
    <property type="entry name" value="RNaseH_sf"/>
</dbReference>
<evidence type="ECO:0000259" key="2">
    <source>
        <dbReference type="Pfam" id="PF13456"/>
    </source>
</evidence>
<dbReference type="EMBL" id="DF973422">
    <property type="protein sequence ID" value="GAU30280.1"/>
    <property type="molecule type" value="Genomic_DNA"/>
</dbReference>
<evidence type="ECO:0000259" key="3">
    <source>
        <dbReference type="Pfam" id="PF14372"/>
    </source>
</evidence>
<dbReference type="Proteomes" id="UP000242715">
    <property type="component" value="Unassembled WGS sequence"/>
</dbReference>
<dbReference type="InterPro" id="IPR008906">
    <property type="entry name" value="HATC_C_dom"/>
</dbReference>
<proteinExistence type="predicted"/>
<dbReference type="PANTHER" id="PTHR23272:SF179">
    <property type="entry name" value="ZINC FINGER BED DOMAIN-CONTAINING PROTEIN RICESLEEPER 2-LIKE ISOFORM X1"/>
    <property type="match status" value="1"/>
</dbReference>
<dbReference type="PANTHER" id="PTHR23272">
    <property type="entry name" value="BED FINGER-RELATED"/>
    <property type="match status" value="1"/>
</dbReference>
<feature type="domain" description="RNase H type-1" evidence="2">
    <location>
        <begin position="91"/>
        <end position="175"/>
    </location>
</feature>
<dbReference type="AlphaFoldDB" id="A0A2Z6N2H7"/>
<dbReference type="Pfam" id="PF14372">
    <property type="entry name" value="hAT-like_RNase-H"/>
    <property type="match status" value="1"/>
</dbReference>
<keyword evidence="5" id="KW-1185">Reference proteome</keyword>
<dbReference type="Pfam" id="PF13456">
    <property type="entry name" value="RVT_3"/>
    <property type="match status" value="1"/>
</dbReference>
<dbReference type="GO" id="GO:0046983">
    <property type="term" value="F:protein dimerization activity"/>
    <property type="evidence" value="ECO:0007669"/>
    <property type="project" value="InterPro"/>
</dbReference>
<dbReference type="SUPFAM" id="SSF53098">
    <property type="entry name" value="Ribonuclease H-like"/>
    <property type="match status" value="2"/>
</dbReference>
<evidence type="ECO:0000259" key="1">
    <source>
        <dbReference type="Pfam" id="PF05699"/>
    </source>
</evidence>
<feature type="domain" description="HAT C-terminal dimerisation" evidence="1">
    <location>
        <begin position="349"/>
        <end position="431"/>
    </location>
</feature>
<feature type="domain" description="hAT-like transposase RNase-H fold" evidence="3">
    <location>
        <begin position="203"/>
        <end position="302"/>
    </location>
</feature>
<dbReference type="InterPro" id="IPR002156">
    <property type="entry name" value="RNaseH_domain"/>
</dbReference>
<dbReference type="Pfam" id="PF05699">
    <property type="entry name" value="Dimer_Tnp_hAT"/>
    <property type="match status" value="1"/>
</dbReference>
<name>A0A2Z6N2H7_TRISU</name>
<accession>A0A2Z6N2H7</accession>
<evidence type="ECO:0000313" key="5">
    <source>
        <dbReference type="Proteomes" id="UP000242715"/>
    </source>
</evidence>
<reference evidence="5" key="1">
    <citation type="journal article" date="2017" name="Front. Plant Sci.">
        <title>Climate Clever Clovers: New Paradigm to Reduce the Environmental Footprint of Ruminants by Breeding Low Methanogenic Forages Utilizing Haplotype Variation.</title>
        <authorList>
            <person name="Kaur P."/>
            <person name="Appels R."/>
            <person name="Bayer P.E."/>
            <person name="Keeble-Gagnere G."/>
            <person name="Wang J."/>
            <person name="Hirakawa H."/>
            <person name="Shirasawa K."/>
            <person name="Vercoe P."/>
            <person name="Stefanova K."/>
            <person name="Durmic Z."/>
            <person name="Nichols P."/>
            <person name="Revell C."/>
            <person name="Isobe S.N."/>
            <person name="Edwards D."/>
            <person name="Erskine W."/>
        </authorList>
    </citation>
    <scope>NUCLEOTIDE SEQUENCE [LARGE SCALE GENOMIC DNA]</scope>
    <source>
        <strain evidence="5">cv. Daliak</strain>
    </source>
</reference>
<gene>
    <name evidence="4" type="ORF">TSUD_385010</name>
</gene>
<dbReference type="CDD" id="cd06222">
    <property type="entry name" value="RNase_H_like"/>
    <property type="match status" value="1"/>
</dbReference>
<dbReference type="OrthoDB" id="1742101at2759"/>
<dbReference type="InterPro" id="IPR044730">
    <property type="entry name" value="RNase_H-like_dom_plant"/>
</dbReference>
<dbReference type="Gene3D" id="3.30.420.10">
    <property type="entry name" value="Ribonuclease H-like superfamily/Ribonuclease H"/>
    <property type="match status" value="1"/>
</dbReference>
<organism evidence="4 5">
    <name type="scientific">Trifolium subterraneum</name>
    <name type="common">Subterranean clover</name>
    <dbReference type="NCBI Taxonomy" id="3900"/>
    <lineage>
        <taxon>Eukaryota</taxon>
        <taxon>Viridiplantae</taxon>
        <taxon>Streptophyta</taxon>
        <taxon>Embryophyta</taxon>
        <taxon>Tracheophyta</taxon>
        <taxon>Spermatophyta</taxon>
        <taxon>Magnoliopsida</taxon>
        <taxon>eudicotyledons</taxon>
        <taxon>Gunneridae</taxon>
        <taxon>Pentapetalae</taxon>
        <taxon>rosids</taxon>
        <taxon>fabids</taxon>
        <taxon>Fabales</taxon>
        <taxon>Fabaceae</taxon>
        <taxon>Papilionoideae</taxon>
        <taxon>50 kb inversion clade</taxon>
        <taxon>NPAAA clade</taxon>
        <taxon>Hologalegina</taxon>
        <taxon>IRL clade</taxon>
        <taxon>Trifolieae</taxon>
        <taxon>Trifolium</taxon>
    </lineage>
</organism>
<sequence>MFKKLFAVNHLVKNKRGFCLNTNAEGPFYTLHTDGSFENRSKYYGSVGGLLRDPNERVVFGFSKFLPNEDLKSPYFHYWGSDPDISGNCHVMELSALLVGVTETSKLGLSNIKVFTDRKGIIDAFDMIETGKGKDYKHRAVYDHILGFKNIITNLSFHYIPREHNQLAHQLAKDAVDFHHQWKFAKDVCGCLKLFNEVTELFSGTKYPTANLYFPKICKIKLAIEEWKNSSNSIIAMMATKMMEKFQNYWSDVHDMMGVAAVLDPTKKMAVLDFWFPKLYGQDSSAQVSRIKELCYGLLYDYQQTILRDAQPTSPPTIGTTTVLADDESEFAAYIDTIAENSSSSVKYELDHYLKEKVIKKTPDFDILNWWKVNGVVYPTLQAIARDVLAIPISTVASESAFSTSGRILSPHRSRLNWTTVEALMYARNWLWAAENDGNVLNY</sequence>